<dbReference type="Proteomes" id="UP000440578">
    <property type="component" value="Unassembled WGS sequence"/>
</dbReference>
<gene>
    <name evidence="3" type="primary">LEC2_0</name>
    <name evidence="3" type="ORF">FJT64_006420</name>
</gene>
<dbReference type="PANTHER" id="PTHR22801:SF63">
    <property type="entry name" value="C-TYPE LECTIN DOMAIN-CONTAINING PROTEIN"/>
    <property type="match status" value="1"/>
</dbReference>
<dbReference type="PROSITE" id="PS50041">
    <property type="entry name" value="C_TYPE_LECTIN_2"/>
    <property type="match status" value="1"/>
</dbReference>
<evidence type="ECO:0000313" key="3">
    <source>
        <dbReference type="EMBL" id="KAF0296099.1"/>
    </source>
</evidence>
<dbReference type="InterPro" id="IPR050801">
    <property type="entry name" value="Ca-Dep_Lectins_ImmuneDev"/>
</dbReference>
<keyword evidence="4" id="KW-1185">Reference proteome</keyword>
<organism evidence="3 4">
    <name type="scientific">Amphibalanus amphitrite</name>
    <name type="common">Striped barnacle</name>
    <name type="synonym">Balanus amphitrite</name>
    <dbReference type="NCBI Taxonomy" id="1232801"/>
    <lineage>
        <taxon>Eukaryota</taxon>
        <taxon>Metazoa</taxon>
        <taxon>Ecdysozoa</taxon>
        <taxon>Arthropoda</taxon>
        <taxon>Crustacea</taxon>
        <taxon>Multicrustacea</taxon>
        <taxon>Cirripedia</taxon>
        <taxon>Thoracica</taxon>
        <taxon>Thoracicalcarea</taxon>
        <taxon>Balanomorpha</taxon>
        <taxon>Balanoidea</taxon>
        <taxon>Balanidae</taxon>
        <taxon>Amphibalaninae</taxon>
        <taxon>Amphibalanus</taxon>
    </lineage>
</organism>
<feature type="signal peptide" evidence="1">
    <location>
        <begin position="1"/>
        <end position="21"/>
    </location>
</feature>
<reference evidence="3 4" key="1">
    <citation type="submission" date="2019-07" db="EMBL/GenBank/DDBJ databases">
        <title>Draft genome assembly of a fouling barnacle, Amphibalanus amphitrite (Darwin, 1854): The first reference genome for Thecostraca.</title>
        <authorList>
            <person name="Kim W."/>
        </authorList>
    </citation>
    <scope>NUCLEOTIDE SEQUENCE [LARGE SCALE GENOMIC DNA]</scope>
    <source>
        <strain evidence="3">SNU_AA5</strain>
        <tissue evidence="3">Soma without cirri and trophi</tissue>
    </source>
</reference>
<protein>
    <submittedName>
        <fullName evidence="3">Lectin BRA-2</fullName>
    </submittedName>
</protein>
<dbReference type="EMBL" id="VIIS01001582">
    <property type="protein sequence ID" value="KAF0296099.1"/>
    <property type="molecule type" value="Genomic_DNA"/>
</dbReference>
<accession>A0A6A4VT19</accession>
<dbReference type="Gene3D" id="3.10.100.10">
    <property type="entry name" value="Mannose-Binding Protein A, subunit A"/>
    <property type="match status" value="1"/>
</dbReference>
<keyword evidence="1" id="KW-0732">Signal</keyword>
<comment type="caution">
    <text evidence="3">The sequence shown here is derived from an EMBL/GenBank/DDBJ whole genome shotgun (WGS) entry which is preliminary data.</text>
</comment>
<dbReference type="SUPFAM" id="SSF56436">
    <property type="entry name" value="C-type lectin-like"/>
    <property type="match status" value="1"/>
</dbReference>
<dbReference type="AlphaFoldDB" id="A0A6A4VT19"/>
<evidence type="ECO:0000256" key="1">
    <source>
        <dbReference type="SAM" id="SignalP"/>
    </source>
</evidence>
<feature type="chain" id="PRO_5025453171" evidence="1">
    <location>
        <begin position="22"/>
        <end position="197"/>
    </location>
</feature>
<evidence type="ECO:0000259" key="2">
    <source>
        <dbReference type="PROSITE" id="PS50041"/>
    </source>
</evidence>
<dbReference type="OrthoDB" id="441660at2759"/>
<sequence length="197" mass="21689">MLTPISLTVVCAALLLPAALADLQTERLLRGQEVLEQGQKALQQQLKVLQQSVDAVRAALGACPAGWDEHDGNCFRLFDEELTADGAAEACRVHDRRARLASTDNVSRPHVHGLVDASQHHRAWIGLRLEEDGWIWSDGHALESGDSDWLSGQPDDNGGERCVMYDNSARYGGWTKGWADERCVLTAAFVCQIKLRC</sequence>
<name>A0A6A4VT19_AMPAM</name>
<feature type="domain" description="C-type lectin" evidence="2">
    <location>
        <begin position="70"/>
        <end position="192"/>
    </location>
</feature>
<dbReference type="InterPro" id="IPR016187">
    <property type="entry name" value="CTDL_fold"/>
</dbReference>
<dbReference type="PANTHER" id="PTHR22801">
    <property type="entry name" value="LITHOSTATHINE"/>
    <property type="match status" value="1"/>
</dbReference>
<dbReference type="SMART" id="SM00034">
    <property type="entry name" value="CLECT"/>
    <property type="match status" value="1"/>
</dbReference>
<dbReference type="InterPro" id="IPR016186">
    <property type="entry name" value="C-type_lectin-like/link_sf"/>
</dbReference>
<dbReference type="CDD" id="cd00037">
    <property type="entry name" value="CLECT"/>
    <property type="match status" value="1"/>
</dbReference>
<evidence type="ECO:0000313" key="4">
    <source>
        <dbReference type="Proteomes" id="UP000440578"/>
    </source>
</evidence>
<dbReference type="InterPro" id="IPR001304">
    <property type="entry name" value="C-type_lectin-like"/>
</dbReference>
<proteinExistence type="predicted"/>
<dbReference type="Pfam" id="PF00059">
    <property type="entry name" value="Lectin_C"/>
    <property type="match status" value="1"/>
</dbReference>